<feature type="region of interest" description="Disordered" evidence="1">
    <location>
        <begin position="1"/>
        <end position="113"/>
    </location>
</feature>
<dbReference type="PANTHER" id="PTHR28307:SF2">
    <property type="entry name" value="PROTEIN PAL1"/>
    <property type="match status" value="1"/>
</dbReference>
<gene>
    <name evidence="2" type="ORF">EVJ58_g6522</name>
</gene>
<evidence type="ECO:0000313" key="3">
    <source>
        <dbReference type="Proteomes" id="UP000298390"/>
    </source>
</evidence>
<feature type="region of interest" description="Disordered" evidence="1">
    <location>
        <begin position="208"/>
        <end position="434"/>
    </location>
</feature>
<reference evidence="2 3" key="1">
    <citation type="submission" date="2019-01" db="EMBL/GenBank/DDBJ databases">
        <title>Genome sequencing of the rare red list fungi Fomitopsis rosea.</title>
        <authorList>
            <person name="Buettner E."/>
            <person name="Kellner H."/>
        </authorList>
    </citation>
    <scope>NUCLEOTIDE SEQUENCE [LARGE SCALE GENOMIC DNA]</scope>
    <source>
        <strain evidence="2 3">DSM 105464</strain>
    </source>
</reference>
<dbReference type="PANTHER" id="PTHR28307">
    <property type="entry name" value="PROTEIN PAL1"/>
    <property type="match status" value="1"/>
</dbReference>
<dbReference type="EMBL" id="SEKV01000371">
    <property type="protein sequence ID" value="TFY58256.1"/>
    <property type="molecule type" value="Genomic_DNA"/>
</dbReference>
<proteinExistence type="predicted"/>
<feature type="compositionally biased region" description="Polar residues" evidence="1">
    <location>
        <begin position="323"/>
        <end position="338"/>
    </location>
</feature>
<evidence type="ECO:0000313" key="2">
    <source>
        <dbReference type="EMBL" id="TFY58256.1"/>
    </source>
</evidence>
<dbReference type="Proteomes" id="UP000298390">
    <property type="component" value="Unassembled WGS sequence"/>
</dbReference>
<dbReference type="Pfam" id="PF08316">
    <property type="entry name" value="Pal1"/>
    <property type="match status" value="1"/>
</dbReference>
<dbReference type="AlphaFoldDB" id="A0A4Y9Y6X0"/>
<accession>A0A4Y9Y6X0</accession>
<feature type="compositionally biased region" description="Basic residues" evidence="1">
    <location>
        <begin position="1"/>
        <end position="12"/>
    </location>
</feature>
<evidence type="ECO:0008006" key="4">
    <source>
        <dbReference type="Google" id="ProtNLM"/>
    </source>
</evidence>
<comment type="caution">
    <text evidence="2">The sequence shown here is derived from an EMBL/GenBank/DDBJ whole genome shotgun (WGS) entry which is preliminary data.</text>
</comment>
<dbReference type="STRING" id="34475.A0A4Y9Y6X0"/>
<feature type="compositionally biased region" description="Polar residues" evidence="1">
    <location>
        <begin position="16"/>
        <end position="26"/>
    </location>
</feature>
<organism evidence="2 3">
    <name type="scientific">Rhodofomes roseus</name>
    <dbReference type="NCBI Taxonomy" id="34475"/>
    <lineage>
        <taxon>Eukaryota</taxon>
        <taxon>Fungi</taxon>
        <taxon>Dikarya</taxon>
        <taxon>Basidiomycota</taxon>
        <taxon>Agaricomycotina</taxon>
        <taxon>Agaricomycetes</taxon>
        <taxon>Polyporales</taxon>
        <taxon>Rhodofomes</taxon>
    </lineage>
</organism>
<feature type="compositionally biased region" description="Basic residues" evidence="1">
    <location>
        <begin position="421"/>
        <end position="434"/>
    </location>
</feature>
<sequence length="434" mass="47109">MQVAAKPHRHRATPSDPFNDSHTPAYSSYGVPTLTRNAPPQSASHRPPPPPPKSLPKSTSIRRAQPAVPMNMSRDNNVVEAVRDAVQTTSRDADKNKNGPRSRTKAKKGSSHADVIDRLDFSGVGPMFHHDGPFDACAPSRNKHRTKAPMMAWSAVTEGDKAALAAAHELPRAGDSPYPTSPDVYVPYEAPKKRHDAIAEAWGIHEPEPFEDFSAGGGATRPNGEYPTYSNRNGAGKRTDRSGRSRGEERPDARRQASRRGNLPPPQPIFVPEGEGEVPLEQQEPPSPTGNGTPKRNKSLMRRIRQMRDSPNVPVGGGERDPSPTSSTEENSITTQSAPGHGTRPTHRPQQSFLGRFGRAANIRKDDFSPGSEEGGYVYVEDPVPVNTDKDLPAPPRAQPQRDYFDDPIDGGSPGLGRKTSLMKKMKGVVKGGK</sequence>
<feature type="compositionally biased region" description="Basic residues" evidence="1">
    <location>
        <begin position="98"/>
        <end position="110"/>
    </location>
</feature>
<feature type="compositionally biased region" description="Basic residues" evidence="1">
    <location>
        <begin position="295"/>
        <end position="305"/>
    </location>
</feature>
<dbReference type="GO" id="GO:0005737">
    <property type="term" value="C:cytoplasm"/>
    <property type="evidence" value="ECO:0007669"/>
    <property type="project" value="TreeGrafter"/>
</dbReference>
<name>A0A4Y9Y6X0_9APHY</name>
<feature type="compositionally biased region" description="Basic and acidic residues" evidence="1">
    <location>
        <begin position="237"/>
        <end position="255"/>
    </location>
</feature>
<protein>
    <recommendedName>
        <fullName evidence="4">Pal1 cell morphology protein</fullName>
    </recommendedName>
</protein>
<dbReference type="InterPro" id="IPR013226">
    <property type="entry name" value="Pal1"/>
</dbReference>
<evidence type="ECO:0000256" key="1">
    <source>
        <dbReference type="SAM" id="MobiDB-lite"/>
    </source>
</evidence>